<dbReference type="InterPro" id="IPR010730">
    <property type="entry name" value="HET"/>
</dbReference>
<feature type="domain" description="Heterokaryon incompatibility" evidence="1">
    <location>
        <begin position="97"/>
        <end position="251"/>
    </location>
</feature>
<dbReference type="EMBL" id="JAVRQU010000020">
    <property type="protein sequence ID" value="KAK5691979.1"/>
    <property type="molecule type" value="Genomic_DNA"/>
</dbReference>
<proteinExistence type="predicted"/>
<organism evidence="2 3">
    <name type="scientific">Elasticomyces elasticus</name>
    <dbReference type="NCBI Taxonomy" id="574655"/>
    <lineage>
        <taxon>Eukaryota</taxon>
        <taxon>Fungi</taxon>
        <taxon>Dikarya</taxon>
        <taxon>Ascomycota</taxon>
        <taxon>Pezizomycotina</taxon>
        <taxon>Dothideomycetes</taxon>
        <taxon>Dothideomycetidae</taxon>
        <taxon>Mycosphaerellales</taxon>
        <taxon>Teratosphaeriaceae</taxon>
        <taxon>Elasticomyces</taxon>
    </lineage>
</organism>
<name>A0AAN7ZR35_9PEZI</name>
<protein>
    <recommendedName>
        <fullName evidence="1">Heterokaryon incompatibility domain-containing protein</fullName>
    </recommendedName>
</protein>
<evidence type="ECO:0000259" key="1">
    <source>
        <dbReference type="Pfam" id="PF06985"/>
    </source>
</evidence>
<dbReference type="Proteomes" id="UP001310594">
    <property type="component" value="Unassembled WGS sequence"/>
</dbReference>
<sequence length="491" mass="55125">MNGWLAVRVGKVAEPEDACFKFTVDVHSHEASPLPFQGDCLTNETVSLMQTWLRGCESKHETCTRAGPRYTPTRLIDVGTPDTCCKLVTAKDVLGPYTALSYCWGLRPADALDHRTLHDNIADRMSGFHETDLPQTLRDAIDVTRKLGLQYIWIDSVAIIQDDTADWQREAARMESVYTNAFVTIAALAAESSYSGFLERSTQRVQLDFETSSGDGENTKSGKLYLQYPRKATVPGVKQCKWDERGWTFQEEELSRRVLYFSGQQLVFECREELVTESGETPRIRLRRLQGDQTSSGAGLNPYKTWYKIVETYSRRLLSFPTDRMPALAGFASRTQSLVDGDDYLAGLWRCDLVTGLMWQPSSPKHMSRAEGAYVAPSWSWMSLQGAATWNVLAEKDIVWSPALEILGASVQVEGQSLSGRLIAGLVKVSGYMVPLPTFLSEPQHNPIYPTRPFEGYWDYRSARTTAVPDVAVQFEVDNEVQADGQRPKVR</sequence>
<dbReference type="PANTHER" id="PTHR33112:SF16">
    <property type="entry name" value="HETEROKARYON INCOMPATIBILITY DOMAIN-CONTAINING PROTEIN"/>
    <property type="match status" value="1"/>
</dbReference>
<comment type="caution">
    <text evidence="2">The sequence shown here is derived from an EMBL/GenBank/DDBJ whole genome shotgun (WGS) entry which is preliminary data.</text>
</comment>
<dbReference type="PANTHER" id="PTHR33112">
    <property type="entry name" value="DOMAIN PROTEIN, PUTATIVE-RELATED"/>
    <property type="match status" value="1"/>
</dbReference>
<gene>
    <name evidence="2" type="ORF">LTR97_011150</name>
</gene>
<dbReference type="Pfam" id="PF06985">
    <property type="entry name" value="HET"/>
    <property type="match status" value="1"/>
</dbReference>
<evidence type="ECO:0000313" key="2">
    <source>
        <dbReference type="EMBL" id="KAK5691979.1"/>
    </source>
</evidence>
<reference evidence="2" key="1">
    <citation type="submission" date="2023-08" db="EMBL/GenBank/DDBJ databases">
        <title>Black Yeasts Isolated from many extreme environments.</title>
        <authorList>
            <person name="Coleine C."/>
            <person name="Stajich J.E."/>
            <person name="Selbmann L."/>
        </authorList>
    </citation>
    <scope>NUCLEOTIDE SEQUENCE</scope>
    <source>
        <strain evidence="2">CCFEE 5810</strain>
    </source>
</reference>
<accession>A0AAN7ZR35</accession>
<evidence type="ECO:0000313" key="3">
    <source>
        <dbReference type="Proteomes" id="UP001310594"/>
    </source>
</evidence>
<dbReference type="AlphaFoldDB" id="A0AAN7ZR35"/>